<feature type="region of interest" description="Disordered" evidence="1">
    <location>
        <begin position="236"/>
        <end position="258"/>
    </location>
</feature>
<dbReference type="Proteomes" id="UP000463470">
    <property type="component" value="Unassembled WGS sequence"/>
</dbReference>
<feature type="compositionally biased region" description="Basic and acidic residues" evidence="1">
    <location>
        <begin position="320"/>
        <end position="362"/>
    </location>
</feature>
<feature type="region of interest" description="Disordered" evidence="1">
    <location>
        <begin position="540"/>
        <end position="562"/>
    </location>
</feature>
<evidence type="ECO:0000313" key="3">
    <source>
        <dbReference type="EMBL" id="MZP29107.1"/>
    </source>
</evidence>
<dbReference type="AlphaFoldDB" id="A0A845KYS7"/>
<dbReference type="InterPro" id="IPR038610">
    <property type="entry name" value="FliK-like_C_sf"/>
</dbReference>
<dbReference type="Pfam" id="PF02120">
    <property type="entry name" value="Flg_hook"/>
    <property type="match status" value="1"/>
</dbReference>
<protein>
    <recommendedName>
        <fullName evidence="2">Flagellar hook-length control protein-like C-terminal domain-containing protein</fullName>
    </recommendedName>
</protein>
<evidence type="ECO:0000313" key="4">
    <source>
        <dbReference type="Proteomes" id="UP000463470"/>
    </source>
</evidence>
<feature type="domain" description="Flagellar hook-length control protein-like C-terminal" evidence="2">
    <location>
        <begin position="467"/>
        <end position="539"/>
    </location>
</feature>
<name>A0A845KYS7_9FIRM</name>
<dbReference type="Gene3D" id="3.30.750.140">
    <property type="match status" value="1"/>
</dbReference>
<reference evidence="3 4" key="1">
    <citation type="submission" date="2020-01" db="EMBL/GenBank/DDBJ databases">
        <title>Whole-genome sequence of Heliobacterium undosum DSM 13378.</title>
        <authorList>
            <person name="Kyndt J.A."/>
            <person name="Meyer T.E."/>
        </authorList>
    </citation>
    <scope>NUCLEOTIDE SEQUENCE [LARGE SCALE GENOMIC DNA]</scope>
    <source>
        <strain evidence="3 4">DSM 13378</strain>
    </source>
</reference>
<evidence type="ECO:0000256" key="1">
    <source>
        <dbReference type="SAM" id="MobiDB-lite"/>
    </source>
</evidence>
<feature type="compositionally biased region" description="Low complexity" evidence="1">
    <location>
        <begin position="543"/>
        <end position="553"/>
    </location>
</feature>
<dbReference type="OrthoDB" id="2078341at2"/>
<sequence length="562" mass="59341">MDIGQALVRALLSGMGQRNTPEGVNWKVGAIVNGLVLEMLLKDTYAVNVEGKKLTLQSPYPLSPGEAIRLEVQGHDEGQVKARLLPTESRDATGDRAANLLKQAGVDDTPQNRMILKSLTASMLGLTRENFQQVARGMALLGNGDEQSAQTAAFALKSGIPMRGETLRLLQSAFAGEPLQGLQDWLNEAKGAIKAQGGNVPEGLLRLEAELAKALPESQDRAEALARKLSRLMESQMPASKGEQGGLSQSRSTPGSRLDATVASGAMTQGGGAERTAVGQGNGVRLFPAGAQGGNLFVEAGALIDAGETGRSVGAAVEPSVRENKAIDQPAKDKATTEKGVAEKPPAEKPALEKQAAERASGEKAAQGLTEGAAKDRTTALSQQIARAVQEVESFFTGRGADAADLISRGLAIEERLAGHQVLQGLDKGIQGANDYLSFTIPYRLAGGKEGNGQLRVYKDGKNRTLDPENVRLALVLDTEHLGFVTIELAVRRKEVQSKVTVVDPVVMEAGQVAWPELQQALAEQGFHLGGANWRVGSPADLRPAPAEAPASREPGRLNIRV</sequence>
<feature type="region of interest" description="Disordered" evidence="1">
    <location>
        <begin position="314"/>
        <end position="375"/>
    </location>
</feature>
<dbReference type="InterPro" id="IPR021136">
    <property type="entry name" value="Flagellar_hook_control-like_C"/>
</dbReference>
<comment type="caution">
    <text evidence="3">The sequence shown here is derived from an EMBL/GenBank/DDBJ whole genome shotgun (WGS) entry which is preliminary data.</text>
</comment>
<dbReference type="RefSeq" id="WP_161255841.1">
    <property type="nucleotide sequence ID" value="NZ_WXEY01000003.1"/>
</dbReference>
<organism evidence="3 4">
    <name type="scientific">Heliomicrobium undosum</name>
    <dbReference type="NCBI Taxonomy" id="121734"/>
    <lineage>
        <taxon>Bacteria</taxon>
        <taxon>Bacillati</taxon>
        <taxon>Bacillota</taxon>
        <taxon>Clostridia</taxon>
        <taxon>Eubacteriales</taxon>
        <taxon>Heliobacteriaceae</taxon>
        <taxon>Heliomicrobium</taxon>
    </lineage>
</organism>
<keyword evidence="4" id="KW-1185">Reference proteome</keyword>
<feature type="compositionally biased region" description="Polar residues" evidence="1">
    <location>
        <begin position="246"/>
        <end position="255"/>
    </location>
</feature>
<evidence type="ECO:0000259" key="2">
    <source>
        <dbReference type="Pfam" id="PF02120"/>
    </source>
</evidence>
<dbReference type="EMBL" id="WXEY01000003">
    <property type="protein sequence ID" value="MZP29107.1"/>
    <property type="molecule type" value="Genomic_DNA"/>
</dbReference>
<accession>A0A845KYS7</accession>
<proteinExistence type="predicted"/>
<gene>
    <name evidence="3" type="ORF">GTO91_05190</name>
</gene>